<evidence type="ECO:0000256" key="6">
    <source>
        <dbReference type="ARBA" id="ARBA00022448"/>
    </source>
</evidence>
<feature type="transmembrane region" description="Helical" evidence="18">
    <location>
        <begin position="21"/>
        <end position="42"/>
    </location>
</feature>
<keyword evidence="6" id="KW-0813">Transport</keyword>
<evidence type="ECO:0000256" key="17">
    <source>
        <dbReference type="ARBA" id="ARBA00049551"/>
    </source>
</evidence>
<keyword evidence="8 18" id="KW-0812">Transmembrane</keyword>
<dbReference type="EC" id="7.1.1.2" evidence="4 18"/>
<evidence type="ECO:0000256" key="12">
    <source>
        <dbReference type="ARBA" id="ARBA00022989"/>
    </source>
</evidence>
<dbReference type="Pfam" id="PF00361">
    <property type="entry name" value="Proton_antipo_M"/>
    <property type="match status" value="1"/>
</dbReference>
<keyword evidence="13 18" id="KW-0520">NAD</keyword>
<dbReference type="InterPro" id="IPR001750">
    <property type="entry name" value="ND/Mrp_TM"/>
</dbReference>
<keyword evidence="14 18" id="KW-0830">Ubiquinone</keyword>
<dbReference type="CTD" id="4536"/>
<keyword evidence="9 18" id="KW-0999">Mitochondrion inner membrane</keyword>
<keyword evidence="15 18" id="KW-0496">Mitochondrion</keyword>
<keyword evidence="16 18" id="KW-0472">Membrane</keyword>
<dbReference type="InterPro" id="IPR003917">
    <property type="entry name" value="NADH_UbQ_OxRdtase_chain2"/>
</dbReference>
<evidence type="ECO:0000256" key="9">
    <source>
        <dbReference type="ARBA" id="ARBA00022792"/>
    </source>
</evidence>
<organism evidence="20">
    <name type="scientific">Aneurus similis</name>
    <dbReference type="NCBI Taxonomy" id="1176472"/>
    <lineage>
        <taxon>Eukaryota</taxon>
        <taxon>Metazoa</taxon>
        <taxon>Ecdysozoa</taxon>
        <taxon>Arthropoda</taxon>
        <taxon>Hexapoda</taxon>
        <taxon>Insecta</taxon>
        <taxon>Pterygota</taxon>
        <taxon>Neoptera</taxon>
        <taxon>Paraneoptera</taxon>
        <taxon>Hemiptera</taxon>
        <taxon>Heteroptera</taxon>
        <taxon>Panheteroptera</taxon>
        <taxon>Pentatomomorpha</taxon>
        <taxon>Aradoidea</taxon>
        <taxon>Aradidae</taxon>
        <taxon>Aneurinae</taxon>
        <taxon>Aneurus</taxon>
    </lineage>
</organism>
<comment type="subcellular location">
    <subcellularLocation>
        <location evidence="2 18">Mitochondrion inner membrane</location>
        <topology evidence="2 18">Multi-pass membrane protein</topology>
    </subcellularLocation>
</comment>
<evidence type="ECO:0000256" key="3">
    <source>
        <dbReference type="ARBA" id="ARBA00007012"/>
    </source>
</evidence>
<keyword evidence="11 18" id="KW-0249">Electron transport</keyword>
<dbReference type="PANTHER" id="PTHR46552">
    <property type="entry name" value="NADH-UBIQUINONE OXIDOREDUCTASE CHAIN 2"/>
    <property type="match status" value="1"/>
</dbReference>
<evidence type="ECO:0000256" key="13">
    <source>
        <dbReference type="ARBA" id="ARBA00023027"/>
    </source>
</evidence>
<reference evidence="20" key="1">
    <citation type="submission" date="2012-03" db="EMBL/GenBank/DDBJ databases">
        <authorList>
            <person name="Mohankumar C."/>
            <person name="Salini B."/>
            <person name="Harish M."/>
            <person name="Sooraj B."/>
        </authorList>
    </citation>
    <scope>NUCLEOTIDE SEQUENCE</scope>
</reference>
<feature type="transmembrane region" description="Helical" evidence="18">
    <location>
        <begin position="192"/>
        <end position="210"/>
    </location>
</feature>
<gene>
    <name evidence="20" type="primary">ND2</name>
</gene>
<evidence type="ECO:0000313" key="20">
    <source>
        <dbReference type="EMBL" id="AFI54669.1"/>
    </source>
</evidence>
<comment type="similarity">
    <text evidence="3 18">Belongs to the complex I subunit 2 family.</text>
</comment>
<dbReference type="RefSeq" id="YP_009258802.1">
    <property type="nucleotide sequence ID" value="NC_030360.1"/>
</dbReference>
<name>A0A172DYS2_9HEMI</name>
<sequence>MKSNIYPIVLMLTSTMMAASASNWIAIWVGMEINLLAFIPLIKNKSMETSSSMMNYFLAQSLGSMILLFTVLINSLIMLPPNMINEMINIAMITSILIKLGCPPFHFWLPKTMNSMNWDSCMWLMTWQKLAPMTAMFQLTEKSSITTTVALLATTWGSLGGINQTSLRMMMGYSSMTHMGWMITLSTISSNWLMYLIIYSSTVLVLCFQFKKMNALYINQLTTVNKPNKTIMLINMMSMGGLPPFLGFLPKWMTIQSCIQSNEIMQILIMSLLSLMTLFFYLKMVMAPMLSSSIIQKQMKNRSSFTMMFIVNLTLPLMIILI</sequence>
<keyword evidence="12 18" id="KW-1133">Transmembrane helix</keyword>
<keyword evidence="7 18" id="KW-0679">Respiratory chain</keyword>
<dbReference type="AlphaFoldDB" id="A0A172DYS2"/>
<feature type="transmembrane region" description="Helical" evidence="18">
    <location>
        <begin position="89"/>
        <end position="109"/>
    </location>
</feature>
<evidence type="ECO:0000256" key="15">
    <source>
        <dbReference type="ARBA" id="ARBA00023128"/>
    </source>
</evidence>
<comment type="function">
    <text evidence="1">Core subunit of the mitochondrial membrane respiratory chain NADH dehydrogenase (Complex I) that is believed to belong to the minimal assembly required for catalysis. Complex I functions in the transfer of electrons from NADH to the respiratory chain. The immediate electron acceptor for the enzyme is believed to be ubiquinone.</text>
</comment>
<comment type="catalytic activity">
    <reaction evidence="17 18">
        <text>a ubiquinone + NADH + 5 H(+)(in) = a ubiquinol + NAD(+) + 4 H(+)(out)</text>
        <dbReference type="Rhea" id="RHEA:29091"/>
        <dbReference type="Rhea" id="RHEA-COMP:9565"/>
        <dbReference type="Rhea" id="RHEA-COMP:9566"/>
        <dbReference type="ChEBI" id="CHEBI:15378"/>
        <dbReference type="ChEBI" id="CHEBI:16389"/>
        <dbReference type="ChEBI" id="CHEBI:17976"/>
        <dbReference type="ChEBI" id="CHEBI:57540"/>
        <dbReference type="ChEBI" id="CHEBI:57945"/>
        <dbReference type="EC" id="7.1.1.2"/>
    </reaction>
</comment>
<evidence type="ECO:0000256" key="18">
    <source>
        <dbReference type="RuleBase" id="RU003403"/>
    </source>
</evidence>
<dbReference type="GO" id="GO:0005743">
    <property type="term" value="C:mitochondrial inner membrane"/>
    <property type="evidence" value="ECO:0007669"/>
    <property type="project" value="UniProtKB-SubCell"/>
</dbReference>
<dbReference type="GO" id="GO:0008137">
    <property type="term" value="F:NADH dehydrogenase (ubiquinone) activity"/>
    <property type="evidence" value="ECO:0007669"/>
    <property type="project" value="UniProtKB-EC"/>
</dbReference>
<protein>
    <recommendedName>
        <fullName evidence="5 18">NADH-ubiquinone oxidoreductase chain 2</fullName>
        <ecNumber evidence="4 18">7.1.1.2</ecNumber>
    </recommendedName>
</protein>
<dbReference type="InterPro" id="IPR050175">
    <property type="entry name" value="Complex_I_Subunit_2"/>
</dbReference>
<feature type="transmembrane region" description="Helical" evidence="18">
    <location>
        <begin position="303"/>
        <end position="321"/>
    </location>
</feature>
<dbReference type="PANTHER" id="PTHR46552:SF1">
    <property type="entry name" value="NADH-UBIQUINONE OXIDOREDUCTASE CHAIN 2"/>
    <property type="match status" value="1"/>
</dbReference>
<dbReference type="GO" id="GO:0006120">
    <property type="term" value="P:mitochondrial electron transport, NADH to ubiquinone"/>
    <property type="evidence" value="ECO:0007669"/>
    <property type="project" value="InterPro"/>
</dbReference>
<evidence type="ECO:0000256" key="5">
    <source>
        <dbReference type="ARBA" id="ARBA00021008"/>
    </source>
</evidence>
<evidence type="ECO:0000256" key="10">
    <source>
        <dbReference type="ARBA" id="ARBA00022967"/>
    </source>
</evidence>
<feature type="domain" description="NADH:quinone oxidoreductase/Mrp antiporter transmembrane" evidence="19">
    <location>
        <begin position="21"/>
        <end position="277"/>
    </location>
</feature>
<dbReference type="EMBL" id="JQ780816">
    <property type="protein sequence ID" value="AFI54669.1"/>
    <property type="molecule type" value="Genomic_DNA"/>
</dbReference>
<evidence type="ECO:0000256" key="7">
    <source>
        <dbReference type="ARBA" id="ARBA00022660"/>
    </source>
</evidence>
<evidence type="ECO:0000256" key="11">
    <source>
        <dbReference type="ARBA" id="ARBA00022982"/>
    </source>
</evidence>
<feature type="transmembrane region" description="Helical" evidence="18">
    <location>
        <begin position="54"/>
        <end position="77"/>
    </location>
</feature>
<evidence type="ECO:0000256" key="8">
    <source>
        <dbReference type="ARBA" id="ARBA00022692"/>
    </source>
</evidence>
<dbReference type="GeneID" id="27985293"/>
<dbReference type="PRINTS" id="PR01436">
    <property type="entry name" value="NADHDHGNASE2"/>
</dbReference>
<accession>A0A172DYS2</accession>
<evidence type="ECO:0000259" key="19">
    <source>
        <dbReference type="Pfam" id="PF00361"/>
    </source>
</evidence>
<feature type="transmembrane region" description="Helical" evidence="18">
    <location>
        <begin position="264"/>
        <end position="282"/>
    </location>
</feature>
<proteinExistence type="inferred from homology"/>
<feature type="transmembrane region" description="Helical" evidence="18">
    <location>
        <begin position="231"/>
        <end position="252"/>
    </location>
</feature>
<evidence type="ECO:0000256" key="4">
    <source>
        <dbReference type="ARBA" id="ARBA00012944"/>
    </source>
</evidence>
<keyword evidence="10 18" id="KW-1278">Translocase</keyword>
<evidence type="ECO:0000256" key="16">
    <source>
        <dbReference type="ARBA" id="ARBA00023136"/>
    </source>
</evidence>
<geneLocation type="mitochondrion" evidence="20"/>
<evidence type="ECO:0000256" key="1">
    <source>
        <dbReference type="ARBA" id="ARBA00003257"/>
    </source>
</evidence>
<evidence type="ECO:0000256" key="14">
    <source>
        <dbReference type="ARBA" id="ARBA00023075"/>
    </source>
</evidence>
<comment type="function">
    <text evidence="18">Core subunit of the mitochondrial membrane respiratory chain NADH dehydrogenase (Complex I) which catalyzes electron transfer from NADH through the respiratory chain, using ubiquinone as an electron acceptor. Essential for the catalytic activity and assembly of complex I.</text>
</comment>
<reference evidence="20" key="2">
    <citation type="journal article" date="2016" name="Sci. Rep.">
        <title>Rearrangement of mitochondrial tRNA genes in flat bugs (Hemiptera: Aradidae).</title>
        <authorList>
            <person name="Song F."/>
            <person name="Li H."/>
            <person name="Shao R."/>
            <person name="Shi A."/>
            <person name="Bai X."/>
            <person name="Zheng X."/>
            <person name="Heiss E."/>
            <person name="Cai W."/>
        </authorList>
    </citation>
    <scope>NUCLEOTIDE SEQUENCE</scope>
</reference>
<evidence type="ECO:0000256" key="2">
    <source>
        <dbReference type="ARBA" id="ARBA00004448"/>
    </source>
</evidence>